<keyword evidence="1" id="KW-0472">Membrane</keyword>
<comment type="caution">
    <text evidence="2">The sequence shown here is derived from an EMBL/GenBank/DDBJ whole genome shotgun (WGS) entry which is preliminary data.</text>
</comment>
<proteinExistence type="predicted"/>
<evidence type="ECO:0008006" key="4">
    <source>
        <dbReference type="Google" id="ProtNLM"/>
    </source>
</evidence>
<evidence type="ECO:0000313" key="2">
    <source>
        <dbReference type="EMBL" id="CAD8119019.1"/>
    </source>
</evidence>
<name>A0A8S1QTL7_PARPR</name>
<keyword evidence="3" id="KW-1185">Reference proteome</keyword>
<protein>
    <recommendedName>
        <fullName evidence="4">Transmembrane protein</fullName>
    </recommendedName>
</protein>
<dbReference type="AlphaFoldDB" id="A0A8S1QTL7"/>
<organism evidence="2 3">
    <name type="scientific">Paramecium primaurelia</name>
    <dbReference type="NCBI Taxonomy" id="5886"/>
    <lineage>
        <taxon>Eukaryota</taxon>
        <taxon>Sar</taxon>
        <taxon>Alveolata</taxon>
        <taxon>Ciliophora</taxon>
        <taxon>Intramacronucleata</taxon>
        <taxon>Oligohymenophorea</taxon>
        <taxon>Peniculida</taxon>
        <taxon>Parameciidae</taxon>
        <taxon>Paramecium</taxon>
    </lineage>
</organism>
<feature type="transmembrane region" description="Helical" evidence="1">
    <location>
        <begin position="100"/>
        <end position="117"/>
    </location>
</feature>
<gene>
    <name evidence="2" type="ORF">PPRIM_AZ9-3.1.T2790001</name>
</gene>
<accession>A0A8S1QTL7</accession>
<dbReference type="PANTHER" id="PTHR38934">
    <property type="entry name" value="HYPHALLY REGULATED CELL WALL PROTEIN 1"/>
    <property type="match status" value="1"/>
</dbReference>
<reference evidence="2" key="1">
    <citation type="submission" date="2021-01" db="EMBL/GenBank/DDBJ databases">
        <authorList>
            <consortium name="Genoscope - CEA"/>
            <person name="William W."/>
        </authorList>
    </citation>
    <scope>NUCLEOTIDE SEQUENCE</scope>
</reference>
<evidence type="ECO:0000313" key="3">
    <source>
        <dbReference type="Proteomes" id="UP000688137"/>
    </source>
</evidence>
<dbReference type="PANTHER" id="PTHR38934:SF6">
    <property type="entry name" value="CHROMOSOME UNDETERMINED SCAFFOLD_176, WHOLE GENOME SHOTGUN SEQUENCE"/>
    <property type="match status" value="1"/>
</dbReference>
<evidence type="ECO:0000256" key="1">
    <source>
        <dbReference type="SAM" id="Phobius"/>
    </source>
</evidence>
<dbReference type="Proteomes" id="UP000688137">
    <property type="component" value="Unassembled WGS sequence"/>
</dbReference>
<keyword evidence="1" id="KW-0812">Transmembrane</keyword>
<dbReference type="EMBL" id="CAJJDM010000288">
    <property type="protein sequence ID" value="CAD8119019.1"/>
    <property type="molecule type" value="Genomic_DNA"/>
</dbReference>
<keyword evidence="1" id="KW-1133">Transmembrane helix</keyword>
<sequence>MISLSYSGFLILLLGRFLQIISLLNIPQQQSFFKYLDVEYPQNFQIYFESLNFINLQRLLIYLNFPDLYSNIFSKQFQESAGKFKEYQINADFLSNIDNLIFQIFVGFTFCLLLYVYEKYISKYISLRKVLQFIQKLKWKVIISLFIYLYQFKRKNLEIKRIISKEVFIKFIYENSQDLMFKVGNFYFQYKV</sequence>
<feature type="transmembrane region" description="Helical" evidence="1">
    <location>
        <begin position="6"/>
        <end position="26"/>
    </location>
</feature>